<evidence type="ECO:0000256" key="2">
    <source>
        <dbReference type="ARBA" id="ARBA00006840"/>
    </source>
</evidence>
<organism evidence="7 8">
    <name type="scientific">Monodelphis domestica</name>
    <name type="common">Gray short-tailed opossum</name>
    <dbReference type="NCBI Taxonomy" id="13616"/>
    <lineage>
        <taxon>Eukaryota</taxon>
        <taxon>Metazoa</taxon>
        <taxon>Chordata</taxon>
        <taxon>Craniata</taxon>
        <taxon>Vertebrata</taxon>
        <taxon>Euteleostomi</taxon>
        <taxon>Mammalia</taxon>
        <taxon>Metatheria</taxon>
        <taxon>Didelphimorphia</taxon>
        <taxon>Didelphidae</taxon>
        <taxon>Monodelphis</taxon>
    </lineage>
</organism>
<keyword evidence="3 6" id="KW-0812">Transmembrane</keyword>
<dbReference type="FunFam" id="1.10.1450.10:FF:000128">
    <property type="entry name" value="Tetraspanin"/>
    <property type="match status" value="1"/>
</dbReference>
<dbReference type="PANTHER" id="PTHR19282:SF168">
    <property type="entry name" value="TETRASPANIN"/>
    <property type="match status" value="1"/>
</dbReference>
<dbReference type="InterPro" id="IPR018499">
    <property type="entry name" value="Tetraspanin/Peripherin"/>
</dbReference>
<dbReference type="InterPro" id="IPR008952">
    <property type="entry name" value="Tetraspanin_EC2_sf"/>
</dbReference>
<sequence length="218" mass="24787">MLILLIGLWTKDYIQDFFSPFVERSSRLAYVTLIIPGGIFVALTFYSCFATSRTSSCLLKLYALFLIILIAVELVLFSVVVGRKKEIMESMRETLQRTVKKYQPRDQTRSRALDGFQRRFKCCGADGVADYDTTQYFQEASFFYPESCCVVIGCYFNERKDKGHQHKEGCFAVFENLIKSLVAKMSNFCLGLCCFQAVGILLAGFLSFAIPSAQYEIV</sequence>
<protein>
    <recommendedName>
        <fullName evidence="6">Tetraspanin</fullName>
    </recommendedName>
</protein>
<dbReference type="eggNOG" id="KOG3882">
    <property type="taxonomic scope" value="Eukaryota"/>
</dbReference>
<keyword evidence="8" id="KW-1185">Reference proteome</keyword>
<dbReference type="Proteomes" id="UP000002280">
    <property type="component" value="Chromosome X"/>
</dbReference>
<reference evidence="7" key="2">
    <citation type="submission" date="2025-08" db="UniProtKB">
        <authorList>
            <consortium name="Ensembl"/>
        </authorList>
    </citation>
    <scope>IDENTIFICATION</scope>
</reference>
<comment type="similarity">
    <text evidence="2 6">Belongs to the tetraspanin (TM4SF) family.</text>
</comment>
<dbReference type="InterPro" id="IPR000301">
    <property type="entry name" value="Tetraspanin_animals"/>
</dbReference>
<dbReference type="Gene3D" id="1.10.1450.10">
    <property type="entry name" value="Tetraspanin"/>
    <property type="match status" value="1"/>
</dbReference>
<evidence type="ECO:0000256" key="1">
    <source>
        <dbReference type="ARBA" id="ARBA00004141"/>
    </source>
</evidence>
<dbReference type="Bgee" id="ENSMODG00000011865">
    <property type="expression patterns" value="Expressed in spermatid and 17 other cell types or tissues"/>
</dbReference>
<name>F7G2V8_MONDO</name>
<evidence type="ECO:0000313" key="7">
    <source>
        <dbReference type="Ensembl" id="ENSMODP00000014871.3"/>
    </source>
</evidence>
<dbReference type="PIRSF" id="PIRSF002419">
    <property type="entry name" value="Tetraspanin"/>
    <property type="match status" value="1"/>
</dbReference>
<feature type="transmembrane region" description="Helical" evidence="6">
    <location>
        <begin position="28"/>
        <end position="49"/>
    </location>
</feature>
<feature type="transmembrane region" description="Helical" evidence="6">
    <location>
        <begin position="61"/>
        <end position="82"/>
    </location>
</feature>
<feature type="transmembrane region" description="Helical" evidence="6">
    <location>
        <begin position="188"/>
        <end position="210"/>
    </location>
</feature>
<evidence type="ECO:0000256" key="5">
    <source>
        <dbReference type="ARBA" id="ARBA00023136"/>
    </source>
</evidence>
<dbReference type="Ensembl" id="ENSMODT00000015143.4">
    <property type="protein sequence ID" value="ENSMODP00000014871.3"/>
    <property type="gene ID" value="ENSMODG00000011865.4"/>
</dbReference>
<accession>F7G2V8</accession>
<keyword evidence="5 6" id="KW-0472">Membrane</keyword>
<dbReference type="HOGENOM" id="CLU_055524_0_0_1"/>
<dbReference type="GeneTree" id="ENSGT00940000159092"/>
<evidence type="ECO:0000256" key="3">
    <source>
        <dbReference type="ARBA" id="ARBA00022692"/>
    </source>
</evidence>
<comment type="subcellular location">
    <subcellularLocation>
        <location evidence="1 6">Membrane</location>
        <topology evidence="1 6">Multi-pass membrane protein</topology>
    </subcellularLocation>
</comment>
<reference evidence="7 8" key="1">
    <citation type="journal article" date="2007" name="Nature">
        <title>Genome of the marsupial Monodelphis domestica reveals innovation in non-coding sequences.</title>
        <authorList>
            <person name="Mikkelsen T.S."/>
            <person name="Wakefield M.J."/>
            <person name="Aken B."/>
            <person name="Amemiya C.T."/>
            <person name="Chang J.L."/>
            <person name="Duke S."/>
            <person name="Garber M."/>
            <person name="Gentles A.J."/>
            <person name="Goodstadt L."/>
            <person name="Heger A."/>
            <person name="Jurka J."/>
            <person name="Kamal M."/>
            <person name="Mauceli E."/>
            <person name="Searle S.M."/>
            <person name="Sharpe T."/>
            <person name="Baker M.L."/>
            <person name="Batzer M.A."/>
            <person name="Benos P.V."/>
            <person name="Belov K."/>
            <person name="Clamp M."/>
            <person name="Cook A."/>
            <person name="Cuff J."/>
            <person name="Das R."/>
            <person name="Davidow L."/>
            <person name="Deakin J.E."/>
            <person name="Fazzari M.J."/>
            <person name="Glass J.L."/>
            <person name="Grabherr M."/>
            <person name="Greally J.M."/>
            <person name="Gu W."/>
            <person name="Hore T.A."/>
            <person name="Huttley G.A."/>
            <person name="Kleber M."/>
            <person name="Jirtle R.L."/>
            <person name="Koina E."/>
            <person name="Lee J.T."/>
            <person name="Mahony S."/>
            <person name="Marra M.A."/>
            <person name="Miller R.D."/>
            <person name="Nicholls R.D."/>
            <person name="Oda M."/>
            <person name="Papenfuss A.T."/>
            <person name="Parra Z.E."/>
            <person name="Pollock D.D."/>
            <person name="Ray D.A."/>
            <person name="Schein J.E."/>
            <person name="Speed T.P."/>
            <person name="Thompson K."/>
            <person name="VandeBerg J.L."/>
            <person name="Wade C.M."/>
            <person name="Walker J.A."/>
            <person name="Waters P.D."/>
            <person name="Webber C."/>
            <person name="Weidman J.R."/>
            <person name="Xie X."/>
            <person name="Zody M.C."/>
            <person name="Baldwin J."/>
            <person name="Abdouelleil A."/>
            <person name="Abdulkadir J."/>
            <person name="Abebe A."/>
            <person name="Abera B."/>
            <person name="Abreu J."/>
            <person name="Acer S.C."/>
            <person name="Aftuck L."/>
            <person name="Alexander A."/>
            <person name="An P."/>
            <person name="Anderson E."/>
            <person name="Anderson S."/>
            <person name="Arachi H."/>
            <person name="Azer M."/>
            <person name="Bachantsang P."/>
            <person name="Barry A."/>
            <person name="Bayul T."/>
            <person name="Berlin A."/>
            <person name="Bessette D."/>
            <person name="Bloom T."/>
            <person name="Bloom T."/>
            <person name="Boguslavskiy L."/>
            <person name="Bonnet C."/>
            <person name="Boukhgalter B."/>
            <person name="Bourzgui I."/>
            <person name="Brown A."/>
            <person name="Cahill P."/>
            <person name="Channer S."/>
            <person name="Cheshatsang Y."/>
            <person name="Chuda L."/>
            <person name="Citroen M."/>
            <person name="Collymore A."/>
            <person name="Cooke P."/>
            <person name="Costello M."/>
            <person name="D'Aco K."/>
            <person name="Daza R."/>
            <person name="De Haan G."/>
            <person name="DeGray S."/>
            <person name="DeMaso C."/>
            <person name="Dhargay N."/>
            <person name="Dooley K."/>
            <person name="Dooley E."/>
            <person name="Doricent M."/>
            <person name="Dorje P."/>
            <person name="Dorjee K."/>
            <person name="Dupes A."/>
            <person name="Elong R."/>
            <person name="Falk J."/>
            <person name="Farina A."/>
            <person name="Faro S."/>
            <person name="Ferguson D."/>
            <person name="Fisher S."/>
            <person name="Foley C.D."/>
            <person name="Franke A."/>
            <person name="Friedrich D."/>
            <person name="Gadbois L."/>
            <person name="Gearin G."/>
            <person name="Gearin C.R."/>
            <person name="Giannoukos G."/>
            <person name="Goode T."/>
            <person name="Graham J."/>
            <person name="Grandbois E."/>
            <person name="Grewal S."/>
            <person name="Gyaltsen K."/>
            <person name="Hafez N."/>
            <person name="Hagos B."/>
            <person name="Hall J."/>
            <person name="Henson C."/>
            <person name="Hollinger A."/>
            <person name="Honan T."/>
            <person name="Huard M.D."/>
            <person name="Hughes L."/>
            <person name="Hurhula B."/>
            <person name="Husby M.E."/>
            <person name="Kamat A."/>
            <person name="Kanga B."/>
            <person name="Kashin S."/>
            <person name="Khazanovich D."/>
            <person name="Kisner P."/>
            <person name="Lance K."/>
            <person name="Lara M."/>
            <person name="Lee W."/>
            <person name="Lennon N."/>
            <person name="Letendre F."/>
            <person name="LeVine R."/>
            <person name="Lipovsky A."/>
            <person name="Liu X."/>
            <person name="Liu J."/>
            <person name="Liu S."/>
            <person name="Lokyitsang T."/>
            <person name="Lokyitsang Y."/>
            <person name="Lubonja R."/>
            <person name="Lui A."/>
            <person name="MacDonald P."/>
            <person name="Magnisalis V."/>
            <person name="Maru K."/>
            <person name="Matthews C."/>
            <person name="McCusker W."/>
            <person name="McDonough S."/>
            <person name="Mehta T."/>
            <person name="Meldrim J."/>
            <person name="Meneus L."/>
            <person name="Mihai O."/>
            <person name="Mihalev A."/>
            <person name="Mihova T."/>
            <person name="Mittelman R."/>
            <person name="Mlenga V."/>
            <person name="Montmayeur A."/>
            <person name="Mulrain L."/>
            <person name="Navidi A."/>
            <person name="Naylor J."/>
            <person name="Negash T."/>
            <person name="Nguyen T."/>
            <person name="Nguyen N."/>
            <person name="Nicol R."/>
            <person name="Norbu C."/>
            <person name="Norbu N."/>
            <person name="Novod N."/>
            <person name="O'Neill B."/>
            <person name="Osman S."/>
            <person name="Markiewicz E."/>
            <person name="Oyono O.L."/>
            <person name="Patti C."/>
            <person name="Phunkhang P."/>
            <person name="Pierre F."/>
            <person name="Priest M."/>
            <person name="Raghuraman S."/>
            <person name="Rege F."/>
            <person name="Reyes R."/>
            <person name="Rise C."/>
            <person name="Rogov P."/>
            <person name="Ross K."/>
            <person name="Ryan E."/>
            <person name="Settipalli S."/>
            <person name="Shea T."/>
            <person name="Sherpa N."/>
            <person name="Shi L."/>
            <person name="Shih D."/>
            <person name="Sparrow T."/>
            <person name="Spaulding J."/>
            <person name="Stalker J."/>
            <person name="Stange-Thomann N."/>
            <person name="Stavropoulos S."/>
            <person name="Stone C."/>
            <person name="Strader C."/>
            <person name="Tesfaye S."/>
            <person name="Thomson T."/>
            <person name="Thoulutsang Y."/>
            <person name="Thoulutsang D."/>
            <person name="Topham K."/>
            <person name="Topping I."/>
            <person name="Tsamla T."/>
            <person name="Vassiliev H."/>
            <person name="Vo A."/>
            <person name="Wangchuk T."/>
            <person name="Wangdi T."/>
            <person name="Weiand M."/>
            <person name="Wilkinson J."/>
            <person name="Wilson A."/>
            <person name="Yadav S."/>
            <person name="Young G."/>
            <person name="Yu Q."/>
            <person name="Zembek L."/>
            <person name="Zhong D."/>
            <person name="Zimmer A."/>
            <person name="Zwirko Z."/>
            <person name="Jaffe D.B."/>
            <person name="Alvarez P."/>
            <person name="Brockman W."/>
            <person name="Butler J."/>
            <person name="Chin C."/>
            <person name="Gnerre S."/>
            <person name="MacCallum I."/>
            <person name="Graves J.A."/>
            <person name="Ponting C.P."/>
            <person name="Breen M."/>
            <person name="Samollow P.B."/>
            <person name="Lander E.S."/>
            <person name="Lindblad-Toh K."/>
        </authorList>
    </citation>
    <scope>NUCLEOTIDE SEQUENCE [LARGE SCALE GENOMIC DNA]</scope>
</reference>
<dbReference type="GO" id="GO:0016020">
    <property type="term" value="C:membrane"/>
    <property type="evidence" value="ECO:0007669"/>
    <property type="project" value="UniProtKB-SubCell"/>
</dbReference>
<dbReference type="AlphaFoldDB" id="F7G2V8"/>
<evidence type="ECO:0000256" key="6">
    <source>
        <dbReference type="RuleBase" id="RU361218"/>
    </source>
</evidence>
<dbReference type="PRINTS" id="PR00259">
    <property type="entry name" value="TMFOUR"/>
</dbReference>
<keyword evidence="4 6" id="KW-1133">Transmembrane helix</keyword>
<evidence type="ECO:0000256" key="4">
    <source>
        <dbReference type="ARBA" id="ARBA00022989"/>
    </source>
</evidence>
<evidence type="ECO:0000313" key="8">
    <source>
        <dbReference type="Proteomes" id="UP000002280"/>
    </source>
</evidence>
<dbReference type="SUPFAM" id="SSF48652">
    <property type="entry name" value="Tetraspanin"/>
    <property type="match status" value="1"/>
</dbReference>
<dbReference type="PANTHER" id="PTHR19282">
    <property type="entry name" value="TETRASPANIN"/>
    <property type="match status" value="1"/>
</dbReference>
<comment type="caution">
    <text evidence="6">Lacks conserved residue(s) required for the propagation of feature annotation.</text>
</comment>
<dbReference type="Pfam" id="PF00335">
    <property type="entry name" value="Tetraspanin"/>
    <property type="match status" value="1"/>
</dbReference>
<reference evidence="7" key="3">
    <citation type="submission" date="2025-09" db="UniProtKB">
        <authorList>
            <consortium name="Ensembl"/>
        </authorList>
    </citation>
    <scope>IDENTIFICATION</scope>
</reference>
<proteinExistence type="inferred from homology"/>